<dbReference type="RefSeq" id="WP_310075237.1">
    <property type="nucleotide sequence ID" value="NZ_JAVDVX010000007.1"/>
</dbReference>
<reference evidence="2 3" key="1">
    <citation type="submission" date="2023-07" db="EMBL/GenBank/DDBJ databases">
        <title>Sorghum-associated microbial communities from plants grown in Nebraska, USA.</title>
        <authorList>
            <person name="Schachtman D."/>
        </authorList>
    </citation>
    <scope>NUCLEOTIDE SEQUENCE [LARGE SCALE GENOMIC DNA]</scope>
    <source>
        <strain evidence="2 3">BE190</strain>
    </source>
</reference>
<dbReference type="Proteomes" id="UP001253595">
    <property type="component" value="Unassembled WGS sequence"/>
</dbReference>
<organism evidence="2 3">
    <name type="scientific">Cellvibrio fibrivorans</name>
    <dbReference type="NCBI Taxonomy" id="126350"/>
    <lineage>
        <taxon>Bacteria</taxon>
        <taxon>Pseudomonadati</taxon>
        <taxon>Pseudomonadota</taxon>
        <taxon>Gammaproteobacteria</taxon>
        <taxon>Cellvibrionales</taxon>
        <taxon>Cellvibrionaceae</taxon>
        <taxon>Cellvibrio</taxon>
    </lineage>
</organism>
<dbReference type="SUPFAM" id="SSF50475">
    <property type="entry name" value="FMN-binding split barrel"/>
    <property type="match status" value="1"/>
</dbReference>
<name>A0ABU1V2K3_9GAMM</name>
<dbReference type="PANTHER" id="PTHR34818:SF1">
    <property type="entry name" value="PROTEIN BLI-3"/>
    <property type="match status" value="1"/>
</dbReference>
<accession>A0ABU1V2K3</accession>
<keyword evidence="3" id="KW-1185">Reference proteome</keyword>
<proteinExistence type="predicted"/>
<dbReference type="Pfam" id="PF16242">
    <property type="entry name" value="Pyrid_ox_like"/>
    <property type="match status" value="1"/>
</dbReference>
<evidence type="ECO:0000313" key="2">
    <source>
        <dbReference type="EMBL" id="MDR7091682.1"/>
    </source>
</evidence>
<feature type="domain" description="General stress protein FMN-binding split barrel" evidence="1">
    <location>
        <begin position="21"/>
        <end position="169"/>
    </location>
</feature>
<dbReference type="InterPro" id="IPR038725">
    <property type="entry name" value="YdaG_split_barrel_FMN-bd"/>
</dbReference>
<dbReference type="InterPro" id="IPR012349">
    <property type="entry name" value="Split_barrel_FMN-bd"/>
</dbReference>
<gene>
    <name evidence="2" type="ORF">J2X05_003717</name>
</gene>
<sequence>MNSINENQTEHNHEDLSGVAAVEKIKQIIDKAESCFFSTAIAVAESCGTRPMGVQEVDDEGNIWFLSANDSHKDQEIAINPSVTLHFQGSAHSDFLVIKGTATASRDENRIKELWKPIFKTWFTEGENDPRISVIKVTPTEGYYWDTKYGFAVAGIKMAIGALIGKTLDDSIEGKVKM</sequence>
<protein>
    <submittedName>
        <fullName evidence="2">General stress protein 26</fullName>
    </submittedName>
</protein>
<dbReference type="Gene3D" id="2.30.110.10">
    <property type="entry name" value="Electron Transport, Fmn-binding Protein, Chain A"/>
    <property type="match status" value="1"/>
</dbReference>
<comment type="caution">
    <text evidence="2">The sequence shown here is derived from an EMBL/GenBank/DDBJ whole genome shotgun (WGS) entry which is preliminary data.</text>
</comment>
<dbReference type="InterPro" id="IPR052917">
    <property type="entry name" value="Stress-Dev_Protein"/>
</dbReference>
<dbReference type="EMBL" id="JAVDVX010000007">
    <property type="protein sequence ID" value="MDR7091682.1"/>
    <property type="molecule type" value="Genomic_DNA"/>
</dbReference>
<evidence type="ECO:0000313" key="3">
    <source>
        <dbReference type="Proteomes" id="UP001253595"/>
    </source>
</evidence>
<evidence type="ECO:0000259" key="1">
    <source>
        <dbReference type="Pfam" id="PF16242"/>
    </source>
</evidence>
<dbReference type="PANTHER" id="PTHR34818">
    <property type="entry name" value="PROTEIN BLI-3"/>
    <property type="match status" value="1"/>
</dbReference>